<evidence type="ECO:0000256" key="6">
    <source>
        <dbReference type="ARBA" id="ARBA00022490"/>
    </source>
</evidence>
<evidence type="ECO:0000256" key="1">
    <source>
        <dbReference type="ARBA" id="ARBA00003041"/>
    </source>
</evidence>
<dbReference type="InterPro" id="IPR051472">
    <property type="entry name" value="T3SS_Stator/FliH"/>
</dbReference>
<feature type="compositionally biased region" description="Low complexity" evidence="10">
    <location>
        <begin position="296"/>
        <end position="310"/>
    </location>
</feature>
<evidence type="ECO:0000259" key="11">
    <source>
        <dbReference type="Pfam" id="PF02108"/>
    </source>
</evidence>
<feature type="compositionally biased region" description="Low complexity" evidence="10">
    <location>
        <begin position="49"/>
        <end position="64"/>
    </location>
</feature>
<evidence type="ECO:0000256" key="8">
    <source>
        <dbReference type="ARBA" id="ARBA00022927"/>
    </source>
</evidence>
<feature type="region of interest" description="Disordered" evidence="10">
    <location>
        <begin position="287"/>
        <end position="332"/>
    </location>
</feature>
<keyword evidence="8" id="KW-0653">Protein transport</keyword>
<evidence type="ECO:0000256" key="10">
    <source>
        <dbReference type="SAM" id="MobiDB-lite"/>
    </source>
</evidence>
<evidence type="ECO:0000256" key="3">
    <source>
        <dbReference type="ARBA" id="ARBA00006602"/>
    </source>
</evidence>
<dbReference type="RefSeq" id="WP_274687820.1">
    <property type="nucleotide sequence ID" value="NZ_JAPMOU010000005.1"/>
</dbReference>
<feature type="region of interest" description="Disordered" evidence="10">
    <location>
        <begin position="34"/>
        <end position="90"/>
    </location>
</feature>
<evidence type="ECO:0000256" key="4">
    <source>
        <dbReference type="ARBA" id="ARBA00016507"/>
    </source>
</evidence>
<comment type="subcellular location">
    <subcellularLocation>
        <location evidence="2">Cytoplasm</location>
    </subcellularLocation>
</comment>
<keyword evidence="5" id="KW-0813">Transport</keyword>
<comment type="function">
    <text evidence="1">Needed for flagellar regrowth and assembly.</text>
</comment>
<proteinExistence type="inferred from homology"/>
<comment type="similarity">
    <text evidence="3">Belongs to the FliH family.</text>
</comment>
<name>A0ABT5U522_9GAMM</name>
<evidence type="ECO:0000313" key="12">
    <source>
        <dbReference type="EMBL" id="MDE1461455.1"/>
    </source>
</evidence>
<gene>
    <name evidence="12" type="ORF">ORQ98_05690</name>
</gene>
<sequence>MAKNKEERVIPASEAVDVTSFGLPVFANARHIVKHRMRDAERRPPPKPATQQPAPAAPATHQPAAQPPAPTPSQPPPAIQPSASPAAAMDTDQLQEQGFQAGFNEGKQLGWQTGLEEGKTAGYQEGLTKGQEAGYQQGLQQGQEAAIEELHKQMGRLQQLINALYDPIADQDEALTQQLVNIAIVIAKQAVQRELQLDSSQITTVVRAAIQAMPVTDQQIKVFLNPQDIDLINEHVKQQGESWQLLPDDKLLPGGCRVETANSLVDASVEARLNQLTERLAEQHLHAHAQTIQQQPVAEEASPEPEATPAITDNPETESLPTDNSQPADSSS</sequence>
<evidence type="ECO:0000256" key="2">
    <source>
        <dbReference type="ARBA" id="ARBA00004496"/>
    </source>
</evidence>
<keyword evidence="7" id="KW-1005">Bacterial flagellum biogenesis</keyword>
<dbReference type="InterPro" id="IPR018035">
    <property type="entry name" value="Flagellar_FliH/T3SS_HrpE"/>
</dbReference>
<dbReference type="PANTHER" id="PTHR34982:SF1">
    <property type="entry name" value="FLAGELLAR ASSEMBLY PROTEIN FLIH"/>
    <property type="match status" value="1"/>
</dbReference>
<feature type="compositionally biased region" description="Pro residues" evidence="10">
    <location>
        <begin position="65"/>
        <end position="79"/>
    </location>
</feature>
<dbReference type="Pfam" id="PF02108">
    <property type="entry name" value="FliH"/>
    <property type="match status" value="1"/>
</dbReference>
<keyword evidence="9" id="KW-1006">Bacterial flagellum protein export</keyword>
<dbReference type="PRINTS" id="PR01003">
    <property type="entry name" value="FLGFLIH"/>
</dbReference>
<keyword evidence="12" id="KW-0966">Cell projection</keyword>
<dbReference type="PANTHER" id="PTHR34982">
    <property type="entry name" value="YOP PROTEINS TRANSLOCATION PROTEIN L"/>
    <property type="match status" value="1"/>
</dbReference>
<keyword evidence="12" id="KW-0282">Flagellum</keyword>
<keyword evidence="13" id="KW-1185">Reference proteome</keyword>
<protein>
    <recommendedName>
        <fullName evidence="4">Flagellar assembly protein FliH</fullName>
    </recommendedName>
</protein>
<feature type="compositionally biased region" description="Polar residues" evidence="10">
    <location>
        <begin position="317"/>
        <end position="332"/>
    </location>
</feature>
<organism evidence="12 13">
    <name type="scientific">Spartinivicinus poritis</name>
    <dbReference type="NCBI Taxonomy" id="2994640"/>
    <lineage>
        <taxon>Bacteria</taxon>
        <taxon>Pseudomonadati</taxon>
        <taxon>Pseudomonadota</taxon>
        <taxon>Gammaproteobacteria</taxon>
        <taxon>Oceanospirillales</taxon>
        <taxon>Zooshikellaceae</taxon>
        <taxon>Spartinivicinus</taxon>
    </lineage>
</organism>
<dbReference type="EMBL" id="JAPMOU010000005">
    <property type="protein sequence ID" value="MDE1461455.1"/>
    <property type="molecule type" value="Genomic_DNA"/>
</dbReference>
<dbReference type="SUPFAM" id="SSF160527">
    <property type="entry name" value="V-type ATPase subunit E-like"/>
    <property type="match status" value="1"/>
</dbReference>
<dbReference type="Proteomes" id="UP001528823">
    <property type="component" value="Unassembled WGS sequence"/>
</dbReference>
<evidence type="ECO:0000256" key="9">
    <source>
        <dbReference type="ARBA" id="ARBA00023225"/>
    </source>
</evidence>
<evidence type="ECO:0000313" key="13">
    <source>
        <dbReference type="Proteomes" id="UP001528823"/>
    </source>
</evidence>
<reference evidence="12 13" key="1">
    <citation type="submission" date="2022-11" db="EMBL/GenBank/DDBJ databases">
        <title>Spartinivicinus poritis sp. nov., isolated from scleractinian coral Porites lutea.</title>
        <authorList>
            <person name="Zhang G."/>
            <person name="Cai L."/>
            <person name="Wei Q."/>
        </authorList>
    </citation>
    <scope>NUCLEOTIDE SEQUENCE [LARGE SCALE GENOMIC DNA]</scope>
    <source>
        <strain evidence="12 13">A2-2</strain>
    </source>
</reference>
<keyword evidence="6" id="KW-0963">Cytoplasm</keyword>
<feature type="domain" description="Flagellar assembly protein FliH/Type III secretion system HrpE" evidence="11">
    <location>
        <begin position="152"/>
        <end position="276"/>
    </location>
</feature>
<evidence type="ECO:0000256" key="7">
    <source>
        <dbReference type="ARBA" id="ARBA00022795"/>
    </source>
</evidence>
<evidence type="ECO:0000256" key="5">
    <source>
        <dbReference type="ARBA" id="ARBA00022448"/>
    </source>
</evidence>
<keyword evidence="12" id="KW-0969">Cilium</keyword>
<comment type="caution">
    <text evidence="12">The sequence shown here is derived from an EMBL/GenBank/DDBJ whole genome shotgun (WGS) entry which is preliminary data.</text>
</comment>
<dbReference type="InterPro" id="IPR000563">
    <property type="entry name" value="Flag_FliH"/>
</dbReference>
<accession>A0ABT5U522</accession>